<protein>
    <submittedName>
        <fullName evidence="5">Protein PFC0760c-like</fullName>
    </submittedName>
</protein>
<gene>
    <name evidence="3" type="ORF">HNAJ_LOCUS2130</name>
</gene>
<dbReference type="AlphaFoldDB" id="A0A0R3T4Z3"/>
<name>A0A0R3T4Z3_RODNA</name>
<reference evidence="5" key="1">
    <citation type="submission" date="2017-02" db="UniProtKB">
        <authorList>
            <consortium name="WormBaseParasite"/>
        </authorList>
    </citation>
    <scope>IDENTIFICATION</scope>
</reference>
<feature type="chain" id="PRO_5043131668" evidence="2">
    <location>
        <begin position="20"/>
        <end position="375"/>
    </location>
</feature>
<reference evidence="3 4" key="2">
    <citation type="submission" date="2018-11" db="EMBL/GenBank/DDBJ databases">
        <authorList>
            <consortium name="Pathogen Informatics"/>
        </authorList>
    </citation>
    <scope>NUCLEOTIDE SEQUENCE [LARGE SCALE GENOMIC DNA]</scope>
</reference>
<organism evidence="5">
    <name type="scientific">Rodentolepis nana</name>
    <name type="common">Dwarf tapeworm</name>
    <name type="synonym">Hymenolepis nana</name>
    <dbReference type="NCBI Taxonomy" id="102285"/>
    <lineage>
        <taxon>Eukaryota</taxon>
        <taxon>Metazoa</taxon>
        <taxon>Spiralia</taxon>
        <taxon>Lophotrochozoa</taxon>
        <taxon>Platyhelminthes</taxon>
        <taxon>Cestoda</taxon>
        <taxon>Eucestoda</taxon>
        <taxon>Cyclophyllidea</taxon>
        <taxon>Hymenolepididae</taxon>
        <taxon>Rodentolepis</taxon>
    </lineage>
</organism>
<feature type="region of interest" description="Disordered" evidence="1">
    <location>
        <begin position="133"/>
        <end position="163"/>
    </location>
</feature>
<dbReference type="OrthoDB" id="10527836at2759"/>
<dbReference type="Proteomes" id="UP000278807">
    <property type="component" value="Unassembled WGS sequence"/>
</dbReference>
<evidence type="ECO:0000313" key="3">
    <source>
        <dbReference type="EMBL" id="VDN97989.1"/>
    </source>
</evidence>
<proteinExistence type="predicted"/>
<evidence type="ECO:0000256" key="2">
    <source>
        <dbReference type="SAM" id="SignalP"/>
    </source>
</evidence>
<keyword evidence="2" id="KW-0732">Signal</keyword>
<dbReference type="WBParaSite" id="HNAJ_0000213101-mRNA-1">
    <property type="protein sequence ID" value="HNAJ_0000213101-mRNA-1"/>
    <property type="gene ID" value="HNAJ_0000213101"/>
</dbReference>
<evidence type="ECO:0000256" key="1">
    <source>
        <dbReference type="SAM" id="MobiDB-lite"/>
    </source>
</evidence>
<dbReference type="EMBL" id="UZAE01000980">
    <property type="protein sequence ID" value="VDN97989.1"/>
    <property type="molecule type" value="Genomic_DNA"/>
</dbReference>
<evidence type="ECO:0000313" key="4">
    <source>
        <dbReference type="Proteomes" id="UP000278807"/>
    </source>
</evidence>
<evidence type="ECO:0000313" key="5">
    <source>
        <dbReference type="WBParaSite" id="HNAJ_0000213101-mRNA-1"/>
    </source>
</evidence>
<keyword evidence="4" id="KW-1185">Reference proteome</keyword>
<accession>A0A0R3T4Z3</accession>
<sequence length="375" mass="42293">MKSLAFSLLYLNLLYFISGFAIHEDFTSLKEVNNDKEIDLDFKNKFKREVVPEETGNFPDIIASDSTDGPTTDPSTMILHKITANWNDSSNVDQKTASHTQAGYEEEYTTSVMTDMETNAILTTISTSNRDELEDTIDGESTDSVSETYLEGERTNSENSDLTRSYTATYSDIMDSAPTDPFISEGKYTKNDEVIDSEFTTISQRTETNSKTDYSTSTIAYDSSKNVSEDSIMEQNQENTELRFKEHTERCEDSITDQVINEISDKGQKRIIEVGKDIISTNGIETEAPIEGTTDSLRESASLTRNIRHHFSIVRSNLIKAAESVDNVMDSLRTALESAFENLLDSFSNLNEKDQRNEIKYEGQLLLEKALERKV</sequence>
<feature type="signal peptide" evidence="2">
    <location>
        <begin position="1"/>
        <end position="19"/>
    </location>
</feature>